<sequence length="166" mass="18763">MRYKKLLLFIITCYAISWGCWIPVLDKIESDPFNSPLSVLLLFFIGAYSPTITGIFLTAFFDGKNGLKDLKARLRIKKAETKWVLISLIAGPILYGLAFFCYHVFNGQVGEVNYGLLPWIPIVFIVPIIFGPLAEELGISRFTRSLQVLYSSYMVCSPPCLFNFST</sequence>
<feature type="transmembrane region" description="Helical" evidence="1">
    <location>
        <begin position="83"/>
        <end position="105"/>
    </location>
</feature>
<organism evidence="2 3">
    <name type="scientific">Xiashengella succiniciproducens</name>
    <dbReference type="NCBI Taxonomy" id="2949635"/>
    <lineage>
        <taxon>Bacteria</taxon>
        <taxon>Pseudomonadati</taxon>
        <taxon>Bacteroidota</taxon>
        <taxon>Bacteroidia</taxon>
        <taxon>Marinilabiliales</taxon>
        <taxon>Marinilabiliaceae</taxon>
        <taxon>Xiashengella</taxon>
    </lineage>
</organism>
<proteinExistence type="predicted"/>
<keyword evidence="1" id="KW-0812">Transmembrane</keyword>
<protein>
    <recommendedName>
        <fullName evidence="4">CPBP family intramembrane metalloprotease</fullName>
    </recommendedName>
</protein>
<dbReference type="RefSeq" id="WP_250722740.1">
    <property type="nucleotide sequence ID" value="NZ_CP098400.1"/>
</dbReference>
<accession>A0A9J6ZMK7</accession>
<evidence type="ECO:0000313" key="2">
    <source>
        <dbReference type="EMBL" id="URW79114.1"/>
    </source>
</evidence>
<name>A0A9J6ZMK7_9BACT</name>
<dbReference type="Proteomes" id="UP001056426">
    <property type="component" value="Chromosome"/>
</dbReference>
<feature type="transmembrane region" description="Helical" evidence="1">
    <location>
        <begin position="117"/>
        <end position="134"/>
    </location>
</feature>
<reference evidence="2" key="2">
    <citation type="submission" date="2022-06" db="EMBL/GenBank/DDBJ databases">
        <title>Xiashengella guii gen. nov. sp. nov., a bacterium isolated form anaerobic digestion tank.</title>
        <authorList>
            <person name="Huang H."/>
        </authorList>
    </citation>
    <scope>NUCLEOTIDE SEQUENCE</scope>
    <source>
        <strain evidence="2">Ai-910</strain>
    </source>
</reference>
<evidence type="ECO:0000256" key="1">
    <source>
        <dbReference type="SAM" id="Phobius"/>
    </source>
</evidence>
<keyword evidence="3" id="KW-1185">Reference proteome</keyword>
<dbReference type="AlphaFoldDB" id="A0A9J6ZMK7"/>
<keyword evidence="1" id="KW-0472">Membrane</keyword>
<evidence type="ECO:0000313" key="3">
    <source>
        <dbReference type="Proteomes" id="UP001056426"/>
    </source>
</evidence>
<keyword evidence="1" id="KW-1133">Transmembrane helix</keyword>
<feature type="transmembrane region" description="Helical" evidence="1">
    <location>
        <begin position="37"/>
        <end position="62"/>
    </location>
</feature>
<dbReference type="KEGG" id="alkq:M9189_09645"/>
<feature type="transmembrane region" description="Helical" evidence="1">
    <location>
        <begin position="7"/>
        <end position="25"/>
    </location>
</feature>
<evidence type="ECO:0008006" key="4">
    <source>
        <dbReference type="Google" id="ProtNLM"/>
    </source>
</evidence>
<reference evidence="2" key="1">
    <citation type="submission" date="2022-05" db="EMBL/GenBank/DDBJ databases">
        <authorList>
            <person name="Sun X."/>
        </authorList>
    </citation>
    <scope>NUCLEOTIDE SEQUENCE</scope>
    <source>
        <strain evidence="2">Ai-910</strain>
    </source>
</reference>
<gene>
    <name evidence="2" type="ORF">M9189_09645</name>
</gene>
<dbReference type="EMBL" id="CP098400">
    <property type="protein sequence ID" value="URW79114.1"/>
    <property type="molecule type" value="Genomic_DNA"/>
</dbReference>